<keyword evidence="5" id="KW-0326">Glycosidase</keyword>
<dbReference type="InterPro" id="IPR045857">
    <property type="entry name" value="O16G_dom_2"/>
</dbReference>
<dbReference type="SMART" id="SM00642">
    <property type="entry name" value="Aamy"/>
    <property type="match status" value="1"/>
</dbReference>
<feature type="signal peptide" evidence="3">
    <location>
        <begin position="1"/>
        <end position="23"/>
    </location>
</feature>
<proteinExistence type="inferred from homology"/>
<sequence>MKRTATGIALLASTLCAALAMHAQTTPAKDPWWKHAAIYEIYPRSFGDTNGDGLGDLNGITAHMGYLNQLGVDTIWIAPMYPSPQVDFGYDISDYVAVAPEYGTMADFDEMMASARQHHIRVVLDFVLNHTSDKHKWFLESASSRTNPKADWYVWNDGVPADGPNVGAYQKRWVQQSNHGPVVPPNNWKSGFGGSAWEWVPARQQFYYHKFYKQQPDLNWRNPAVEKAMYDVIRFWLDRGVAGFRLDAVPTLFEDTQLRNEPERGGINAQGDPNLRDIYTNNLPEVHDVMRKMRAIVDSYPGDRVLIGETYLPNAQAMLAWYGGDKLNELQLPMDMRLGFNSKNANHLDATHFRTVLTEEQTVLRNAQSLLVFDNHDNPRSWNRFGDGKHDPQIARILSTVLYTTPATAMTYYGAELGMTTQTPTRKGDVRDPIGITGWPKEKGRDGERTPMQWTPGPQAGFSTNPNTWLPVEPTYKSINVQSELADPHSLLTWNRTLLKLRSSDPVMRHGSMLLLDVTNESVLSYMRVLGKRAIVVSLNMSAVPQTVHLDLSAARIMPRKATPLLVEGSSLGAKQDATEITLQPFGTMVAEIP</sequence>
<evidence type="ECO:0000313" key="5">
    <source>
        <dbReference type="EMBL" id="MFC6646501.1"/>
    </source>
</evidence>
<evidence type="ECO:0000256" key="1">
    <source>
        <dbReference type="ARBA" id="ARBA00008061"/>
    </source>
</evidence>
<dbReference type="Gene3D" id="3.20.20.80">
    <property type="entry name" value="Glycosidases"/>
    <property type="match status" value="1"/>
</dbReference>
<feature type="domain" description="Glycosyl hydrolase family 13 catalytic" evidence="4">
    <location>
        <begin position="40"/>
        <end position="449"/>
    </location>
</feature>
<gene>
    <name evidence="5" type="ORF">ACFQBQ_13070</name>
</gene>
<dbReference type="SUPFAM" id="SSF51011">
    <property type="entry name" value="Glycosyl hydrolase domain"/>
    <property type="match status" value="1"/>
</dbReference>
<accession>A0ABW1ZAM3</accession>
<dbReference type="Gene3D" id="2.60.40.1180">
    <property type="entry name" value="Golgi alpha-mannosidase II"/>
    <property type="match status" value="1"/>
</dbReference>
<dbReference type="InterPro" id="IPR013780">
    <property type="entry name" value="Glyco_hydro_b"/>
</dbReference>
<evidence type="ECO:0000313" key="6">
    <source>
        <dbReference type="Proteomes" id="UP001596391"/>
    </source>
</evidence>
<dbReference type="InterPro" id="IPR006047">
    <property type="entry name" value="GH13_cat_dom"/>
</dbReference>
<dbReference type="EC" id="3.2.1.-" evidence="5"/>
<dbReference type="Proteomes" id="UP001596391">
    <property type="component" value="Unassembled WGS sequence"/>
</dbReference>
<evidence type="ECO:0000259" key="4">
    <source>
        <dbReference type="SMART" id="SM00642"/>
    </source>
</evidence>
<evidence type="ECO:0000256" key="3">
    <source>
        <dbReference type="SAM" id="SignalP"/>
    </source>
</evidence>
<comment type="similarity">
    <text evidence="1">Belongs to the glycosyl hydrolase 13 family.</text>
</comment>
<dbReference type="SUPFAM" id="SSF51445">
    <property type="entry name" value="(Trans)glycosidases"/>
    <property type="match status" value="1"/>
</dbReference>
<reference evidence="6" key="1">
    <citation type="journal article" date="2019" name="Int. J. Syst. Evol. Microbiol.">
        <title>The Global Catalogue of Microorganisms (GCM) 10K type strain sequencing project: providing services to taxonomists for standard genome sequencing and annotation.</title>
        <authorList>
            <consortium name="The Broad Institute Genomics Platform"/>
            <consortium name="The Broad Institute Genome Sequencing Center for Infectious Disease"/>
            <person name="Wu L."/>
            <person name="Ma J."/>
        </authorList>
    </citation>
    <scope>NUCLEOTIDE SEQUENCE [LARGE SCALE GENOMIC DNA]</scope>
    <source>
        <strain evidence="6">CGMCC 1.16026</strain>
    </source>
</reference>
<feature type="region of interest" description="Disordered" evidence="2">
    <location>
        <begin position="423"/>
        <end position="466"/>
    </location>
</feature>
<feature type="chain" id="PRO_5046242922" evidence="3">
    <location>
        <begin position="24"/>
        <end position="594"/>
    </location>
</feature>
<dbReference type="GO" id="GO:0016798">
    <property type="term" value="F:hydrolase activity, acting on glycosyl bonds"/>
    <property type="evidence" value="ECO:0007669"/>
    <property type="project" value="UniProtKB-KW"/>
</dbReference>
<protein>
    <submittedName>
        <fullName evidence="5">Alpha-glucosidase</fullName>
        <ecNumber evidence="5">3.2.1.-</ecNumber>
    </submittedName>
</protein>
<dbReference type="CDD" id="cd11333">
    <property type="entry name" value="AmyAc_SI_OligoGlu_DGase"/>
    <property type="match status" value="1"/>
</dbReference>
<keyword evidence="3" id="KW-0732">Signal</keyword>
<dbReference type="Gene3D" id="3.90.400.10">
    <property type="entry name" value="Oligo-1,6-glucosidase, Domain 2"/>
    <property type="match status" value="1"/>
</dbReference>
<dbReference type="RefSeq" id="WP_263370163.1">
    <property type="nucleotide sequence ID" value="NZ_JAGSYD010000001.1"/>
</dbReference>
<keyword evidence="5" id="KW-0378">Hydrolase</keyword>
<keyword evidence="6" id="KW-1185">Reference proteome</keyword>
<name>A0ABW1ZAM3_9BACT</name>
<evidence type="ECO:0000256" key="2">
    <source>
        <dbReference type="SAM" id="MobiDB-lite"/>
    </source>
</evidence>
<dbReference type="InterPro" id="IPR017853">
    <property type="entry name" value="GH"/>
</dbReference>
<feature type="compositionally biased region" description="Basic and acidic residues" evidence="2">
    <location>
        <begin position="440"/>
        <end position="449"/>
    </location>
</feature>
<dbReference type="EMBL" id="JBHSWI010000001">
    <property type="protein sequence ID" value="MFC6646501.1"/>
    <property type="molecule type" value="Genomic_DNA"/>
</dbReference>
<dbReference type="PANTHER" id="PTHR10357:SF179">
    <property type="entry name" value="NEUTRAL AND BASIC AMINO ACID TRANSPORT PROTEIN RBAT"/>
    <property type="match status" value="1"/>
</dbReference>
<organism evidence="5 6">
    <name type="scientific">Granulicella cerasi</name>
    <dbReference type="NCBI Taxonomy" id="741063"/>
    <lineage>
        <taxon>Bacteria</taxon>
        <taxon>Pseudomonadati</taxon>
        <taxon>Acidobacteriota</taxon>
        <taxon>Terriglobia</taxon>
        <taxon>Terriglobales</taxon>
        <taxon>Acidobacteriaceae</taxon>
        <taxon>Granulicella</taxon>
    </lineage>
</organism>
<dbReference type="Pfam" id="PF00128">
    <property type="entry name" value="Alpha-amylase"/>
    <property type="match status" value="1"/>
</dbReference>
<comment type="caution">
    <text evidence="5">The sequence shown here is derived from an EMBL/GenBank/DDBJ whole genome shotgun (WGS) entry which is preliminary data.</text>
</comment>
<dbReference type="PANTHER" id="PTHR10357">
    <property type="entry name" value="ALPHA-AMYLASE FAMILY MEMBER"/>
    <property type="match status" value="1"/>
</dbReference>